<dbReference type="InterPro" id="IPR002181">
    <property type="entry name" value="Fibrinogen_a/b/g_C_dom"/>
</dbReference>
<protein>
    <submittedName>
        <fullName evidence="4">Fibrinogen C-terminal domain-containing protein</fullName>
    </submittedName>
</protein>
<evidence type="ECO:0000313" key="3">
    <source>
        <dbReference type="Proteomes" id="UP000271162"/>
    </source>
</evidence>
<dbReference type="AlphaFoldDB" id="A0A0N4YTW0"/>
<organism evidence="4">
    <name type="scientific">Nippostrongylus brasiliensis</name>
    <name type="common">Rat hookworm</name>
    <dbReference type="NCBI Taxonomy" id="27835"/>
    <lineage>
        <taxon>Eukaryota</taxon>
        <taxon>Metazoa</taxon>
        <taxon>Ecdysozoa</taxon>
        <taxon>Nematoda</taxon>
        <taxon>Chromadorea</taxon>
        <taxon>Rhabditida</taxon>
        <taxon>Rhabditina</taxon>
        <taxon>Rhabditomorpha</taxon>
        <taxon>Strongyloidea</taxon>
        <taxon>Heligmosomidae</taxon>
        <taxon>Nippostrongylus</taxon>
    </lineage>
</organism>
<dbReference type="InterPro" id="IPR036056">
    <property type="entry name" value="Fibrinogen-like_C"/>
</dbReference>
<gene>
    <name evidence="2" type="ORF">NBR_LOCUS20682</name>
</gene>
<name>A0A0N4YTW0_NIPBR</name>
<dbReference type="Gene3D" id="3.90.215.10">
    <property type="entry name" value="Gamma Fibrinogen, chain A, domain 1"/>
    <property type="match status" value="1"/>
</dbReference>
<evidence type="ECO:0000313" key="2">
    <source>
        <dbReference type="EMBL" id="VDL84420.1"/>
    </source>
</evidence>
<keyword evidence="3" id="KW-1185">Reference proteome</keyword>
<reference evidence="2 3" key="2">
    <citation type="submission" date="2018-11" db="EMBL/GenBank/DDBJ databases">
        <authorList>
            <consortium name="Pathogen Informatics"/>
        </authorList>
    </citation>
    <scope>NUCLEOTIDE SEQUENCE [LARGE SCALE GENOMIC DNA]</scope>
</reference>
<dbReference type="Proteomes" id="UP000271162">
    <property type="component" value="Unassembled WGS sequence"/>
</dbReference>
<feature type="domain" description="Fibrinogen C-terminal" evidence="1">
    <location>
        <begin position="1"/>
        <end position="132"/>
    </location>
</feature>
<proteinExistence type="predicted"/>
<accession>A0A0N4YTW0</accession>
<dbReference type="SMART" id="SM00186">
    <property type="entry name" value="FBG"/>
    <property type="match status" value="1"/>
</dbReference>
<dbReference type="EMBL" id="UYSL01025413">
    <property type="protein sequence ID" value="VDL84420.1"/>
    <property type="molecule type" value="Genomic_DNA"/>
</dbReference>
<reference evidence="4" key="1">
    <citation type="submission" date="2017-02" db="UniProtKB">
        <authorList>
            <consortium name="WormBaseParasite"/>
        </authorList>
    </citation>
    <scope>IDENTIFICATION</scope>
</reference>
<dbReference type="Pfam" id="PF00147">
    <property type="entry name" value="Fibrinogen_C"/>
    <property type="match status" value="1"/>
</dbReference>
<sequence>MPGKGNNFWLGLDNMVALTGQNDYDLLIEVCCGGNSTMQFYRHFKVSGDAYTLSATASLPGIGLDFVSSNSLKKDIGMSFTTYKDMTEITRTFVSGTGVEMRTTAQMVQVGGDSRAFDGISYDRVRMAIYKTGRIPLATSSFCVSWQERSGRDEG</sequence>
<evidence type="ECO:0000313" key="4">
    <source>
        <dbReference type="WBParaSite" id="NBR_0002068201-mRNA-1"/>
    </source>
</evidence>
<dbReference type="SUPFAM" id="SSF56496">
    <property type="entry name" value="Fibrinogen C-terminal domain-like"/>
    <property type="match status" value="1"/>
</dbReference>
<evidence type="ECO:0000259" key="1">
    <source>
        <dbReference type="SMART" id="SM00186"/>
    </source>
</evidence>
<dbReference type="WBParaSite" id="NBR_0002068201-mRNA-1">
    <property type="protein sequence ID" value="NBR_0002068201-mRNA-1"/>
    <property type="gene ID" value="NBR_0002068201"/>
</dbReference>
<dbReference type="InterPro" id="IPR014716">
    <property type="entry name" value="Fibrinogen_a/b/g_C_1"/>
</dbReference>
<dbReference type="STRING" id="27835.A0A0N4YTW0"/>